<evidence type="ECO:0000256" key="5">
    <source>
        <dbReference type="ARBA" id="ARBA00022729"/>
    </source>
</evidence>
<organism evidence="9 10">
    <name type="scientific">Pseudopedobacter saltans</name>
    <dbReference type="NCBI Taxonomy" id="151895"/>
    <lineage>
        <taxon>Bacteria</taxon>
        <taxon>Pseudomonadati</taxon>
        <taxon>Bacteroidota</taxon>
        <taxon>Sphingobacteriia</taxon>
        <taxon>Sphingobacteriales</taxon>
        <taxon>Sphingobacteriaceae</taxon>
        <taxon>Pseudopedobacter</taxon>
    </lineage>
</organism>
<keyword evidence="7" id="KW-0998">Cell outer membrane</keyword>
<dbReference type="GO" id="GO:0009279">
    <property type="term" value="C:cell outer membrane"/>
    <property type="evidence" value="ECO:0007669"/>
    <property type="project" value="UniProtKB-SubCell"/>
</dbReference>
<proteinExistence type="inferred from homology"/>
<dbReference type="Gene3D" id="2.40.160.60">
    <property type="entry name" value="Outer membrane protein transport protein (OMPP1/FadL/TodX)"/>
    <property type="match status" value="1"/>
</dbReference>
<evidence type="ECO:0000256" key="3">
    <source>
        <dbReference type="ARBA" id="ARBA00022452"/>
    </source>
</evidence>
<keyword evidence="5 8" id="KW-0732">Signal</keyword>
<dbReference type="Pfam" id="PF03349">
    <property type="entry name" value="Toluene_X"/>
    <property type="match status" value="1"/>
</dbReference>
<evidence type="ECO:0000313" key="10">
    <source>
        <dbReference type="Proteomes" id="UP000249645"/>
    </source>
</evidence>
<dbReference type="InterPro" id="IPR005017">
    <property type="entry name" value="OMPP1/FadL/TodX"/>
</dbReference>
<gene>
    <name evidence="9" type="ORF">DI598_06335</name>
</gene>
<evidence type="ECO:0000313" key="9">
    <source>
        <dbReference type="EMBL" id="PZP50112.1"/>
    </source>
</evidence>
<dbReference type="GO" id="GO:0015483">
    <property type="term" value="F:long-chain fatty acid transporting porin activity"/>
    <property type="evidence" value="ECO:0007669"/>
    <property type="project" value="TreeGrafter"/>
</dbReference>
<name>A0A2W5H398_9SPHI</name>
<dbReference type="Proteomes" id="UP000249645">
    <property type="component" value="Unassembled WGS sequence"/>
</dbReference>
<evidence type="ECO:0000256" key="6">
    <source>
        <dbReference type="ARBA" id="ARBA00023136"/>
    </source>
</evidence>
<feature type="chain" id="PRO_5016013917" evidence="8">
    <location>
        <begin position="19"/>
        <end position="338"/>
    </location>
</feature>
<reference evidence="9 10" key="1">
    <citation type="submission" date="2017-11" db="EMBL/GenBank/DDBJ databases">
        <title>Infants hospitalized years apart are colonized by the same room-sourced microbial strains.</title>
        <authorList>
            <person name="Brooks B."/>
            <person name="Olm M.R."/>
            <person name="Firek B.A."/>
            <person name="Baker R."/>
            <person name="Thomas B.C."/>
            <person name="Morowitz M.J."/>
            <person name="Banfield J.F."/>
        </authorList>
    </citation>
    <scope>NUCLEOTIDE SEQUENCE [LARGE SCALE GENOMIC DNA]</scope>
    <source>
        <strain evidence="9">S2_009_000_R2_76</strain>
    </source>
</reference>
<evidence type="ECO:0000256" key="4">
    <source>
        <dbReference type="ARBA" id="ARBA00022692"/>
    </source>
</evidence>
<accession>A0A2W5H398</accession>
<evidence type="ECO:0000256" key="8">
    <source>
        <dbReference type="SAM" id="SignalP"/>
    </source>
</evidence>
<protein>
    <submittedName>
        <fullName evidence="9">Long-chain fatty acid transporter</fullName>
    </submittedName>
</protein>
<evidence type="ECO:0000256" key="7">
    <source>
        <dbReference type="ARBA" id="ARBA00023237"/>
    </source>
</evidence>
<sequence>MKRLLVTLLFFSPTLIFAQGYQLNLQSIKQQGMGGTGTAGTQDASSLYYNPGSASFLKSNSFTGGVSPVFSYGTFTDRASGKETKADNPVVPPFNLHAIFGNPSGRVRYGLSIYTPFGSTMKWENDFTGHYEITKISLVSIAFQPTISYKVTDNFGIGAGFVYGYGNVTLDKDLPLNEYDGSFANADLKFHASSYGYNIGAYYKFSDKFSIGATYRSALKMKANNGKAKFDIPSSLSDEFPNQKITARLPLPDNWSFGLKYAPTDRLIIQADFMTSNWKPYDTITIHFTEQTANLGDTKLVRLYKRGYSYRLGAQYVFDPKWQGRVGVSYNKSPIPED</sequence>
<dbReference type="AlphaFoldDB" id="A0A2W5H398"/>
<keyword evidence="3" id="KW-1134">Transmembrane beta strand</keyword>
<comment type="similarity">
    <text evidence="2">Belongs to the OmpP1/FadL family.</text>
</comment>
<dbReference type="PANTHER" id="PTHR35093:SF8">
    <property type="entry name" value="OUTER MEMBRANE PROTEIN NMB0088-RELATED"/>
    <property type="match status" value="1"/>
</dbReference>
<dbReference type="SUPFAM" id="SSF56935">
    <property type="entry name" value="Porins"/>
    <property type="match status" value="1"/>
</dbReference>
<keyword evidence="4" id="KW-0812">Transmembrane</keyword>
<evidence type="ECO:0000256" key="1">
    <source>
        <dbReference type="ARBA" id="ARBA00004571"/>
    </source>
</evidence>
<comment type="subcellular location">
    <subcellularLocation>
        <location evidence="1">Cell outer membrane</location>
        <topology evidence="1">Multi-pass membrane protein</topology>
    </subcellularLocation>
</comment>
<dbReference type="PANTHER" id="PTHR35093">
    <property type="entry name" value="OUTER MEMBRANE PROTEIN NMB0088-RELATED"/>
    <property type="match status" value="1"/>
</dbReference>
<feature type="signal peptide" evidence="8">
    <location>
        <begin position="1"/>
        <end position="18"/>
    </location>
</feature>
<comment type="caution">
    <text evidence="9">The sequence shown here is derived from an EMBL/GenBank/DDBJ whole genome shotgun (WGS) entry which is preliminary data.</text>
</comment>
<keyword evidence="6" id="KW-0472">Membrane</keyword>
<evidence type="ECO:0000256" key="2">
    <source>
        <dbReference type="ARBA" id="ARBA00008163"/>
    </source>
</evidence>
<dbReference type="EMBL" id="QFOI01000081">
    <property type="protein sequence ID" value="PZP50112.1"/>
    <property type="molecule type" value="Genomic_DNA"/>
</dbReference>